<evidence type="ECO:0000313" key="5">
    <source>
        <dbReference type="Proteomes" id="UP000179807"/>
    </source>
</evidence>
<dbReference type="CDD" id="cd05374">
    <property type="entry name" value="17beta-HSD-like_SDR_c"/>
    <property type="match status" value="1"/>
</dbReference>
<gene>
    <name evidence="4" type="ORF">TRFO_12577</name>
</gene>
<evidence type="ECO:0000256" key="3">
    <source>
        <dbReference type="RuleBase" id="RU000363"/>
    </source>
</evidence>
<organism evidence="4 5">
    <name type="scientific">Tritrichomonas foetus</name>
    <dbReference type="NCBI Taxonomy" id="1144522"/>
    <lineage>
        <taxon>Eukaryota</taxon>
        <taxon>Metamonada</taxon>
        <taxon>Parabasalia</taxon>
        <taxon>Tritrichomonadida</taxon>
        <taxon>Tritrichomonadidae</taxon>
        <taxon>Tritrichomonas</taxon>
    </lineage>
</organism>
<protein>
    <submittedName>
        <fullName evidence="4">Oxidoreductase</fullName>
    </submittedName>
</protein>
<dbReference type="Gene3D" id="3.40.50.720">
    <property type="entry name" value="NAD(P)-binding Rossmann-like Domain"/>
    <property type="match status" value="1"/>
</dbReference>
<dbReference type="GeneID" id="94831417"/>
<dbReference type="PANTHER" id="PTHR43976">
    <property type="entry name" value="SHORT CHAIN DEHYDROGENASE"/>
    <property type="match status" value="1"/>
</dbReference>
<keyword evidence="5" id="KW-1185">Reference proteome</keyword>
<dbReference type="EMBL" id="MLAK01000024">
    <property type="protein sequence ID" value="OHT17236.1"/>
    <property type="molecule type" value="Genomic_DNA"/>
</dbReference>
<dbReference type="InterPro" id="IPR051911">
    <property type="entry name" value="SDR_oxidoreductase"/>
</dbReference>
<proteinExistence type="inferred from homology"/>
<reference evidence="4" key="1">
    <citation type="submission" date="2016-10" db="EMBL/GenBank/DDBJ databases">
        <authorList>
            <person name="Benchimol M."/>
            <person name="Almeida L.G."/>
            <person name="Vasconcelos A.T."/>
            <person name="Perreira-Neves A."/>
            <person name="Rosa I.A."/>
            <person name="Tasca T."/>
            <person name="Bogo M.R."/>
            <person name="de Souza W."/>
        </authorList>
    </citation>
    <scope>NUCLEOTIDE SEQUENCE [LARGE SCALE GENOMIC DNA]</scope>
    <source>
        <strain evidence="4">K</strain>
    </source>
</reference>
<dbReference type="AlphaFoldDB" id="A0A1J4L5H1"/>
<dbReference type="OrthoDB" id="13950at2759"/>
<name>A0A1J4L5H1_9EUKA</name>
<comment type="caution">
    <text evidence="4">The sequence shown here is derived from an EMBL/GenBank/DDBJ whole genome shotgun (WGS) entry which is preliminary data.</text>
</comment>
<evidence type="ECO:0000256" key="2">
    <source>
        <dbReference type="ARBA" id="ARBA00023002"/>
    </source>
</evidence>
<dbReference type="Pfam" id="PF00106">
    <property type="entry name" value="adh_short"/>
    <property type="match status" value="1"/>
</dbReference>
<sequence length="281" mass="31401">MSRNIWFVTGASSGIALELVKELLRQNYKVAATSRNKDRLIQVVGQGQNDHFLPLEMTVTSEESVKAAVDAAVSHFGTIDVLFNSAAHSLRGAIEETSIEEVKEIFDVNFFAVHILIKYVLPIMKKNKNGFIYNIGGIIHVVTPPLSGIYAATKSALIVYTQTLAQEVAPFGIKVVPVDPGPFETDFYSPEKLHPAKHMLPEYQKMHEMRNAGAGPNRPKYPGDPERSAPIFIEIANKEEVPKMLYLGKVCIQYVTGKNKLIEAEIEKWKEYTIKADRETQ</sequence>
<dbReference type="RefSeq" id="XP_068370372.1">
    <property type="nucleotide sequence ID" value="XM_068496713.1"/>
</dbReference>
<dbReference type="Proteomes" id="UP000179807">
    <property type="component" value="Unassembled WGS sequence"/>
</dbReference>
<evidence type="ECO:0000313" key="4">
    <source>
        <dbReference type="EMBL" id="OHT17236.1"/>
    </source>
</evidence>
<dbReference type="InterPro" id="IPR036291">
    <property type="entry name" value="NAD(P)-bd_dom_sf"/>
</dbReference>
<evidence type="ECO:0000256" key="1">
    <source>
        <dbReference type="ARBA" id="ARBA00006484"/>
    </source>
</evidence>
<dbReference type="GO" id="GO:0016491">
    <property type="term" value="F:oxidoreductase activity"/>
    <property type="evidence" value="ECO:0007669"/>
    <property type="project" value="UniProtKB-KW"/>
</dbReference>
<dbReference type="PRINTS" id="PR00081">
    <property type="entry name" value="GDHRDH"/>
</dbReference>
<dbReference type="InterPro" id="IPR002347">
    <property type="entry name" value="SDR_fam"/>
</dbReference>
<keyword evidence="2" id="KW-0560">Oxidoreductase</keyword>
<dbReference type="SUPFAM" id="SSF51735">
    <property type="entry name" value="NAD(P)-binding Rossmann-fold domains"/>
    <property type="match status" value="1"/>
</dbReference>
<accession>A0A1J4L5H1</accession>
<comment type="similarity">
    <text evidence="1 3">Belongs to the short-chain dehydrogenases/reductases (SDR) family.</text>
</comment>
<dbReference type="PANTHER" id="PTHR43976:SF16">
    <property type="entry name" value="SHORT-CHAIN DEHYDROGENASE_REDUCTASE FAMILY PROTEIN"/>
    <property type="match status" value="1"/>
</dbReference>
<dbReference type="PRINTS" id="PR00080">
    <property type="entry name" value="SDRFAMILY"/>
</dbReference>
<dbReference type="VEuPathDB" id="TrichDB:TRFO_12577"/>